<evidence type="ECO:0000256" key="11">
    <source>
        <dbReference type="HAMAP-Rule" id="MF_01393"/>
    </source>
</evidence>
<dbReference type="InterPro" id="IPR023011">
    <property type="entry name" value="ATP_synth_F0_asu_AS"/>
</dbReference>
<feature type="transmembrane region" description="Helical" evidence="11">
    <location>
        <begin position="105"/>
        <end position="125"/>
    </location>
</feature>
<keyword evidence="6 11" id="KW-0375">Hydrogen ion transport</keyword>
<comment type="function">
    <text evidence="11 12">Key component of the proton channel; it plays a direct role in the translocation of protons across the membrane.</text>
</comment>
<dbReference type="GO" id="GO:0005886">
    <property type="term" value="C:plasma membrane"/>
    <property type="evidence" value="ECO:0007669"/>
    <property type="project" value="UniProtKB-SubCell"/>
</dbReference>
<keyword evidence="4 11" id="KW-0138">CF(0)</keyword>
<dbReference type="GO" id="GO:0045259">
    <property type="term" value="C:proton-transporting ATP synthase complex"/>
    <property type="evidence" value="ECO:0007669"/>
    <property type="project" value="UniProtKB-KW"/>
</dbReference>
<dbReference type="CDD" id="cd00310">
    <property type="entry name" value="ATP-synt_Fo_a_6"/>
    <property type="match status" value="1"/>
</dbReference>
<keyword evidence="5 11" id="KW-0812">Transmembrane</keyword>
<dbReference type="GO" id="GO:0046933">
    <property type="term" value="F:proton-transporting ATP synthase activity, rotational mechanism"/>
    <property type="evidence" value="ECO:0007669"/>
    <property type="project" value="UniProtKB-UniRule"/>
</dbReference>
<name>A0A6B1DRB5_9CHLR</name>
<feature type="transmembrane region" description="Helical" evidence="11">
    <location>
        <begin position="270"/>
        <end position="294"/>
    </location>
</feature>
<feature type="transmembrane region" description="Helical" evidence="11">
    <location>
        <begin position="181"/>
        <end position="200"/>
    </location>
</feature>
<evidence type="ECO:0000256" key="8">
    <source>
        <dbReference type="ARBA" id="ARBA00023065"/>
    </source>
</evidence>
<keyword evidence="7 11" id="KW-1133">Transmembrane helix</keyword>
<dbReference type="PROSITE" id="PS00449">
    <property type="entry name" value="ATPASE_A"/>
    <property type="match status" value="1"/>
</dbReference>
<gene>
    <name evidence="11 13" type="primary">atpB</name>
    <name evidence="13" type="ORF">F4Y08_08135</name>
</gene>
<evidence type="ECO:0000256" key="6">
    <source>
        <dbReference type="ARBA" id="ARBA00022781"/>
    </source>
</evidence>
<feature type="transmembrane region" description="Helical" evidence="11">
    <location>
        <begin position="241"/>
        <end position="263"/>
    </location>
</feature>
<evidence type="ECO:0000256" key="9">
    <source>
        <dbReference type="ARBA" id="ARBA00023136"/>
    </source>
</evidence>
<evidence type="ECO:0000256" key="5">
    <source>
        <dbReference type="ARBA" id="ARBA00022692"/>
    </source>
</evidence>
<comment type="similarity">
    <text evidence="2 11 12">Belongs to the ATPase A chain family.</text>
</comment>
<evidence type="ECO:0000256" key="7">
    <source>
        <dbReference type="ARBA" id="ARBA00022989"/>
    </source>
</evidence>
<evidence type="ECO:0000256" key="4">
    <source>
        <dbReference type="ARBA" id="ARBA00022547"/>
    </source>
</evidence>
<proteinExistence type="inferred from homology"/>
<dbReference type="HAMAP" id="MF_01393">
    <property type="entry name" value="ATP_synth_a_bact"/>
    <property type="match status" value="1"/>
</dbReference>
<sequence length="305" mass="33170">MKNPKVLIPLLAALGLLVVSIFLPKPELHVSLAPEIVLYHGPSWFTNTYLTTIIVDIILIVGALVVRAGLRREVPKGFTNVMEAIIDFLRSNLVEGIAGKNTGRFFPFVATIFFLVIVSNYVGLIPGVNTIQSPWSAPAHDHALAGAEMVASEAGLANVTAAAEDGHVSTKPLLRAPSTDLNMTFALAILTMVMVQYFGFKDLGVRYLRKFFAFKKGGLGAVMGVVGLLELLSEFAKIVSFAFRLFGNIFAGEVLLAVMAFLIPFMVPSVFYGFEIFVGFIQAAVFMMLALIFFQSATVSHDDHH</sequence>
<accession>A0A6B1DRB5</accession>
<evidence type="ECO:0000256" key="1">
    <source>
        <dbReference type="ARBA" id="ARBA00004141"/>
    </source>
</evidence>
<dbReference type="SUPFAM" id="SSF81336">
    <property type="entry name" value="F1F0 ATP synthase subunit A"/>
    <property type="match status" value="1"/>
</dbReference>
<dbReference type="InterPro" id="IPR000568">
    <property type="entry name" value="ATP_synth_F0_asu"/>
</dbReference>
<dbReference type="InterPro" id="IPR045082">
    <property type="entry name" value="ATP_syn_F0_a_bact/chloroplast"/>
</dbReference>
<dbReference type="InterPro" id="IPR035908">
    <property type="entry name" value="F0_ATP_A_sf"/>
</dbReference>
<dbReference type="PANTHER" id="PTHR42823">
    <property type="entry name" value="ATP SYNTHASE SUBUNIT A, CHLOROPLASTIC"/>
    <property type="match status" value="1"/>
</dbReference>
<dbReference type="PANTHER" id="PTHR42823:SF3">
    <property type="entry name" value="ATP SYNTHASE SUBUNIT A, CHLOROPLASTIC"/>
    <property type="match status" value="1"/>
</dbReference>
<organism evidence="13">
    <name type="scientific">Caldilineaceae bacterium SB0662_bin_9</name>
    <dbReference type="NCBI Taxonomy" id="2605258"/>
    <lineage>
        <taxon>Bacteria</taxon>
        <taxon>Bacillati</taxon>
        <taxon>Chloroflexota</taxon>
        <taxon>Caldilineae</taxon>
        <taxon>Caldilineales</taxon>
        <taxon>Caldilineaceae</taxon>
    </lineage>
</organism>
<keyword evidence="10 11" id="KW-0066">ATP synthesis</keyword>
<evidence type="ECO:0000313" key="13">
    <source>
        <dbReference type="EMBL" id="MYD90289.1"/>
    </source>
</evidence>
<dbReference type="NCBIfam" id="TIGR01131">
    <property type="entry name" value="ATP_synt_6_or_A"/>
    <property type="match status" value="1"/>
</dbReference>
<dbReference type="Pfam" id="PF00119">
    <property type="entry name" value="ATP-synt_A"/>
    <property type="match status" value="1"/>
</dbReference>
<keyword evidence="9 11" id="KW-0472">Membrane</keyword>
<comment type="subcellular location">
    <subcellularLocation>
        <location evidence="11 12">Cell membrane</location>
        <topology evidence="11 12">Multi-pass membrane protein</topology>
    </subcellularLocation>
    <subcellularLocation>
        <location evidence="1">Membrane</location>
        <topology evidence="1">Multi-pass membrane protein</topology>
    </subcellularLocation>
</comment>
<keyword evidence="11" id="KW-1003">Cell membrane</keyword>
<evidence type="ECO:0000256" key="12">
    <source>
        <dbReference type="RuleBase" id="RU000483"/>
    </source>
</evidence>
<comment type="caution">
    <text evidence="13">The sequence shown here is derived from an EMBL/GenBank/DDBJ whole genome shotgun (WGS) entry which is preliminary data.</text>
</comment>
<dbReference type="GO" id="GO:0042777">
    <property type="term" value="P:proton motive force-driven plasma membrane ATP synthesis"/>
    <property type="evidence" value="ECO:0007669"/>
    <property type="project" value="TreeGrafter"/>
</dbReference>
<keyword evidence="3 11" id="KW-0813">Transport</keyword>
<dbReference type="Gene3D" id="1.20.120.220">
    <property type="entry name" value="ATP synthase, F0 complex, subunit A"/>
    <property type="match status" value="1"/>
</dbReference>
<protein>
    <recommendedName>
        <fullName evidence="11 12">ATP synthase subunit a</fullName>
    </recommendedName>
    <alternativeName>
        <fullName evidence="11">ATP synthase F0 sector subunit a</fullName>
    </alternativeName>
    <alternativeName>
        <fullName evidence="11">F-ATPase subunit 6</fullName>
    </alternativeName>
</protein>
<dbReference type="EMBL" id="VXPY01000055">
    <property type="protein sequence ID" value="MYD90289.1"/>
    <property type="molecule type" value="Genomic_DNA"/>
</dbReference>
<dbReference type="AlphaFoldDB" id="A0A6B1DRB5"/>
<keyword evidence="8 11" id="KW-0406">Ion transport</keyword>
<evidence type="ECO:0000256" key="3">
    <source>
        <dbReference type="ARBA" id="ARBA00022448"/>
    </source>
</evidence>
<evidence type="ECO:0000256" key="2">
    <source>
        <dbReference type="ARBA" id="ARBA00006810"/>
    </source>
</evidence>
<feature type="transmembrane region" description="Helical" evidence="11">
    <location>
        <begin position="44"/>
        <end position="66"/>
    </location>
</feature>
<reference evidence="13" key="1">
    <citation type="submission" date="2019-09" db="EMBL/GenBank/DDBJ databases">
        <title>Characterisation of the sponge microbiome using genome-centric metagenomics.</title>
        <authorList>
            <person name="Engelberts J.P."/>
            <person name="Robbins S.J."/>
            <person name="De Goeij J.M."/>
            <person name="Aranda M."/>
            <person name="Bell S.C."/>
            <person name="Webster N.S."/>
        </authorList>
    </citation>
    <scope>NUCLEOTIDE SEQUENCE</scope>
    <source>
        <strain evidence="13">SB0662_bin_9</strain>
    </source>
</reference>
<evidence type="ECO:0000256" key="10">
    <source>
        <dbReference type="ARBA" id="ARBA00023310"/>
    </source>
</evidence>